<gene>
    <name evidence="2" type="ORF">AA0114_g1702</name>
</gene>
<evidence type="ECO:0000313" key="2">
    <source>
        <dbReference type="EMBL" id="RYN59097.1"/>
    </source>
</evidence>
<name>A0A4Q4MUF4_9PLEO</name>
<feature type="compositionally biased region" description="Polar residues" evidence="1">
    <location>
        <begin position="1"/>
        <end position="10"/>
    </location>
</feature>
<feature type="region of interest" description="Disordered" evidence="1">
    <location>
        <begin position="1"/>
        <end position="52"/>
    </location>
</feature>
<dbReference type="Proteomes" id="UP000292402">
    <property type="component" value="Unassembled WGS sequence"/>
</dbReference>
<comment type="caution">
    <text evidence="2">The sequence shown here is derived from an EMBL/GenBank/DDBJ whole genome shotgun (WGS) entry which is preliminary data.</text>
</comment>
<evidence type="ECO:0000256" key="1">
    <source>
        <dbReference type="SAM" id="MobiDB-lite"/>
    </source>
</evidence>
<feature type="region of interest" description="Disordered" evidence="1">
    <location>
        <begin position="163"/>
        <end position="182"/>
    </location>
</feature>
<organism evidence="2 3">
    <name type="scientific">Alternaria tenuissima</name>
    <dbReference type="NCBI Taxonomy" id="119927"/>
    <lineage>
        <taxon>Eukaryota</taxon>
        <taxon>Fungi</taxon>
        <taxon>Dikarya</taxon>
        <taxon>Ascomycota</taxon>
        <taxon>Pezizomycotina</taxon>
        <taxon>Dothideomycetes</taxon>
        <taxon>Pleosporomycetidae</taxon>
        <taxon>Pleosporales</taxon>
        <taxon>Pleosporineae</taxon>
        <taxon>Pleosporaceae</taxon>
        <taxon>Alternaria</taxon>
        <taxon>Alternaria sect. Alternaria</taxon>
        <taxon>Alternaria alternata complex</taxon>
    </lineage>
</organism>
<evidence type="ECO:0000313" key="3">
    <source>
        <dbReference type="Proteomes" id="UP000292402"/>
    </source>
</evidence>
<protein>
    <submittedName>
        <fullName evidence="2">Uncharacterized protein</fullName>
    </submittedName>
</protein>
<proteinExistence type="predicted"/>
<reference evidence="3" key="1">
    <citation type="journal article" date="2019" name="bioRxiv">
        <title>Genomics, evolutionary history and diagnostics of the Alternaria alternata species group including apple and Asian pear pathotypes.</title>
        <authorList>
            <person name="Armitage A.D."/>
            <person name="Cockerton H.M."/>
            <person name="Sreenivasaprasad S."/>
            <person name="Woodhall J.W."/>
            <person name="Lane C.R."/>
            <person name="Harrison R.J."/>
            <person name="Clarkson J.P."/>
        </authorList>
    </citation>
    <scope>NUCLEOTIDE SEQUENCE [LARGE SCALE GENOMIC DNA]</scope>
    <source>
        <strain evidence="3">FERA 1082</strain>
    </source>
</reference>
<accession>A0A4Q4MUF4</accession>
<feature type="compositionally biased region" description="Acidic residues" evidence="1">
    <location>
        <begin position="35"/>
        <end position="48"/>
    </location>
</feature>
<dbReference type="EMBL" id="PDXA01000004">
    <property type="protein sequence ID" value="RYN59097.1"/>
    <property type="molecule type" value="Genomic_DNA"/>
</dbReference>
<dbReference type="AlphaFoldDB" id="A0A4Q4MUF4"/>
<sequence>MSARPQSTETVRTRRPARPFDPISGSSIKAREDSGEAEDPGDEAEDLGNDQYPEDFFGVQEALGEFRYEDLAQTPLLASYGSQFIPENASQDANPSLFYPHPSLANLGSPIVGSKLDQKHIETTEEYSNFLKKLTISRDRTEASNFEQERLLAIAANLKTSTKTEITEQRPPQAYTSPQGNHSLQDYQMQLMLLE</sequence>